<dbReference type="EMBL" id="LN853414">
    <property type="protein sequence ID" value="CRY95882.1"/>
    <property type="molecule type" value="Genomic_DNA"/>
</dbReference>
<reference evidence="1" key="1">
    <citation type="submission" date="2015-06" db="EMBL/GenBank/DDBJ databases">
        <authorList>
            <person name="Joergensen T."/>
        </authorList>
    </citation>
    <scope>NUCLEOTIDE SEQUENCE</scope>
    <source>
        <strain evidence="1">RGFK0806</strain>
    </source>
</reference>
<evidence type="ECO:0000313" key="1">
    <source>
        <dbReference type="EMBL" id="CRY95882.1"/>
    </source>
</evidence>
<accession>A0A0H5QJ95</accession>
<dbReference type="AlphaFoldDB" id="A0A0H5QJ95"/>
<organism evidence="1">
    <name type="scientific">uncultured prokaryote</name>
    <dbReference type="NCBI Taxonomy" id="198431"/>
    <lineage>
        <taxon>unclassified sequences</taxon>
        <taxon>environmental samples</taxon>
    </lineage>
</organism>
<proteinExistence type="predicted"/>
<name>A0A0H5QJ95_9ZZZZ</name>
<reference evidence="1" key="2">
    <citation type="submission" date="2015-07" db="EMBL/GenBank/DDBJ databases">
        <title>Plasmids, circular viruses and viroids from rat gut.</title>
        <authorList>
            <person name="Jorgensen T.J."/>
            <person name="Hansen M.A."/>
            <person name="Xu Z."/>
            <person name="Tabak M.A."/>
            <person name="Sorensen S.J."/>
            <person name="Hansen L.H."/>
        </authorList>
    </citation>
    <scope>NUCLEOTIDE SEQUENCE</scope>
    <source>
        <strain evidence="1">RGFK0806</strain>
    </source>
</reference>
<protein>
    <submittedName>
        <fullName evidence="1">Uncharacterized protein</fullName>
    </submittedName>
</protein>
<sequence length="113" mass="11424">MFGASGVGGNGIQGGSRSVPFSRTVTAADAAGTFTAIDVALPRSSRPLRVVVSVTVGAAAVQVQGNGPEFYTGICTVNAPLTLPLPGVPEATYLNVQVNQLSIGTLVGSLFYQ</sequence>